<dbReference type="InterPro" id="IPR017348">
    <property type="entry name" value="PIM1/2/3"/>
</dbReference>
<evidence type="ECO:0000256" key="1">
    <source>
        <dbReference type="ARBA" id="ARBA00022741"/>
    </source>
</evidence>
<evidence type="ECO:0000256" key="5">
    <source>
        <dbReference type="SAM" id="MobiDB-lite"/>
    </source>
</evidence>
<gene>
    <name evidence="7" type="ORF">AAF712_000123</name>
</gene>
<dbReference type="Proteomes" id="UP001437256">
    <property type="component" value="Unassembled WGS sequence"/>
</dbReference>
<name>A0ABR3AEL5_9AGAR</name>
<evidence type="ECO:0000256" key="3">
    <source>
        <dbReference type="PROSITE-ProRule" id="PRU10141"/>
    </source>
</evidence>
<dbReference type="InterPro" id="IPR017441">
    <property type="entry name" value="Protein_kinase_ATP_BS"/>
</dbReference>
<feature type="domain" description="Protein kinase" evidence="6">
    <location>
        <begin position="2"/>
        <end position="339"/>
    </location>
</feature>
<keyword evidence="8" id="KW-1185">Reference proteome</keyword>
<dbReference type="SUPFAM" id="SSF56112">
    <property type="entry name" value="Protein kinase-like (PK-like)"/>
    <property type="match status" value="2"/>
</dbReference>
<evidence type="ECO:0000313" key="7">
    <source>
        <dbReference type="EMBL" id="KAL0072360.1"/>
    </source>
</evidence>
<dbReference type="PIRSF" id="PIRSF037993">
    <property type="entry name" value="STPK_Pim-1"/>
    <property type="match status" value="1"/>
</dbReference>
<dbReference type="PROSITE" id="PS50011">
    <property type="entry name" value="PROTEIN_KINASE_DOM"/>
    <property type="match status" value="1"/>
</dbReference>
<accession>A0ABR3AEL5</accession>
<protein>
    <recommendedName>
        <fullName evidence="6">Protein kinase domain-containing protein</fullName>
    </recommendedName>
</protein>
<proteinExistence type="inferred from homology"/>
<keyword evidence="4" id="KW-0808">Transferase</keyword>
<evidence type="ECO:0000313" key="8">
    <source>
        <dbReference type="Proteomes" id="UP001437256"/>
    </source>
</evidence>
<dbReference type="InterPro" id="IPR000719">
    <property type="entry name" value="Prot_kinase_dom"/>
</dbReference>
<dbReference type="PANTHER" id="PTHR24346">
    <property type="entry name" value="MAP/MICROTUBULE AFFINITY-REGULATING KINASE"/>
    <property type="match status" value="1"/>
</dbReference>
<dbReference type="InterPro" id="IPR011009">
    <property type="entry name" value="Kinase-like_dom_sf"/>
</dbReference>
<reference evidence="7 8" key="1">
    <citation type="submission" date="2024-05" db="EMBL/GenBank/DDBJ databases">
        <title>A draft genome resource for the thread blight pathogen Marasmius tenuissimus strain MS-2.</title>
        <authorList>
            <person name="Yulfo-Soto G.E."/>
            <person name="Baruah I.K."/>
            <person name="Amoako-Attah I."/>
            <person name="Bukari Y."/>
            <person name="Meinhardt L.W."/>
            <person name="Bailey B.A."/>
            <person name="Cohen S.P."/>
        </authorList>
    </citation>
    <scope>NUCLEOTIDE SEQUENCE [LARGE SCALE GENOMIC DNA]</scope>
    <source>
        <strain evidence="7 8">MS-2</strain>
    </source>
</reference>
<dbReference type="EMBL" id="JBBXMP010000001">
    <property type="protein sequence ID" value="KAL0072360.1"/>
    <property type="molecule type" value="Genomic_DNA"/>
</dbReference>
<comment type="caution">
    <text evidence="7">The sequence shown here is derived from an EMBL/GenBank/DDBJ whole genome shotgun (WGS) entry which is preliminary data.</text>
</comment>
<dbReference type="Gene3D" id="1.10.510.10">
    <property type="entry name" value="Transferase(Phosphotransferase) domain 1"/>
    <property type="match status" value="1"/>
</dbReference>
<feature type="region of interest" description="Disordered" evidence="5">
    <location>
        <begin position="136"/>
        <end position="167"/>
    </location>
</feature>
<evidence type="ECO:0000256" key="4">
    <source>
        <dbReference type="RuleBase" id="RU000304"/>
    </source>
</evidence>
<organism evidence="7 8">
    <name type="scientific">Marasmius tenuissimus</name>
    <dbReference type="NCBI Taxonomy" id="585030"/>
    <lineage>
        <taxon>Eukaryota</taxon>
        <taxon>Fungi</taxon>
        <taxon>Dikarya</taxon>
        <taxon>Basidiomycota</taxon>
        <taxon>Agaricomycotina</taxon>
        <taxon>Agaricomycetes</taxon>
        <taxon>Agaricomycetidae</taxon>
        <taxon>Agaricales</taxon>
        <taxon>Marasmiineae</taxon>
        <taxon>Marasmiaceae</taxon>
        <taxon>Marasmius</taxon>
    </lineage>
</organism>
<dbReference type="PROSITE" id="PS00108">
    <property type="entry name" value="PROTEIN_KINASE_ST"/>
    <property type="match status" value="1"/>
</dbReference>
<dbReference type="Gene3D" id="3.30.200.20">
    <property type="entry name" value="Phosphorylase Kinase, domain 1"/>
    <property type="match status" value="1"/>
</dbReference>
<keyword evidence="2 3" id="KW-0067">ATP-binding</keyword>
<feature type="region of interest" description="Disordered" evidence="5">
    <location>
        <begin position="92"/>
        <end position="117"/>
    </location>
</feature>
<comment type="similarity">
    <text evidence="4">Belongs to the protein kinase superfamily.</text>
</comment>
<evidence type="ECO:0000259" key="6">
    <source>
        <dbReference type="PROSITE" id="PS50011"/>
    </source>
</evidence>
<dbReference type="SMART" id="SM00220">
    <property type="entry name" value="S_TKc"/>
    <property type="match status" value="1"/>
</dbReference>
<dbReference type="PANTHER" id="PTHR24346:SF72">
    <property type="entry name" value="CAMK PROTEIN KINASE"/>
    <property type="match status" value="1"/>
</dbReference>
<dbReference type="Pfam" id="PF00069">
    <property type="entry name" value="Pkinase"/>
    <property type="match status" value="2"/>
</dbReference>
<keyword evidence="4" id="KW-0418">Kinase</keyword>
<keyword evidence="4" id="KW-0723">Serine/threonine-protein kinase</keyword>
<sequence length="343" mass="38553">MYQLEDELGSGGYGFVMTAKHRRKQHEVAVKFIIKEKVPEHAWMEHELYGRLPTEVMLLSVINHESIVKCVDLFEDSLYFYLVQELHGSPWHCPRTRGEQPQPLPSDSSPSIPTVLPPLAPSASVDSVFSSCPSTPDTSLLSLPEEHHEGKGSKLSAPRPKPSRRPSHDLFECIEQSEDKRLTEDQARYVFSQIVDAVHYLDTQGVAHRDIKDENIVIDSDLRVKLIDFGSATFVDPAEPRPFYTLFYGTTAYASSEILLKKPYQAAPAEVWTLGVLLSFLLTGSSPFPTVKDAVAGRIILTDWRKYVSRSAMSLMRHCLDPNPKTRATIAEIKAHPWLCSLP</sequence>
<evidence type="ECO:0000256" key="2">
    <source>
        <dbReference type="ARBA" id="ARBA00022840"/>
    </source>
</evidence>
<feature type="binding site" evidence="3">
    <location>
        <position position="35"/>
    </location>
    <ligand>
        <name>ATP</name>
        <dbReference type="ChEBI" id="CHEBI:30616"/>
    </ligand>
</feature>
<keyword evidence="1 3" id="KW-0547">Nucleotide-binding</keyword>
<dbReference type="InterPro" id="IPR008271">
    <property type="entry name" value="Ser/Thr_kinase_AS"/>
</dbReference>
<dbReference type="PROSITE" id="PS00107">
    <property type="entry name" value="PROTEIN_KINASE_ATP"/>
    <property type="match status" value="1"/>
</dbReference>